<evidence type="ECO:0000259" key="3">
    <source>
        <dbReference type="PROSITE" id="PS51747"/>
    </source>
</evidence>
<dbReference type="EMBL" id="CP036273">
    <property type="protein sequence ID" value="QDU18517.1"/>
    <property type="molecule type" value="Genomic_DNA"/>
</dbReference>
<evidence type="ECO:0000256" key="2">
    <source>
        <dbReference type="ARBA" id="ARBA00022833"/>
    </source>
</evidence>
<keyword evidence="1" id="KW-0479">Metal-binding</keyword>
<keyword evidence="2" id="KW-0862">Zinc</keyword>
<dbReference type="EC" id="3.5.4.3" evidence="4"/>
<dbReference type="SUPFAM" id="SSF53927">
    <property type="entry name" value="Cytidine deaminase-like"/>
    <property type="match status" value="1"/>
</dbReference>
<name>A0A517XLY0_9BACT</name>
<dbReference type="GO" id="GO:0008270">
    <property type="term" value="F:zinc ion binding"/>
    <property type="evidence" value="ECO:0007669"/>
    <property type="project" value="InterPro"/>
</dbReference>
<dbReference type="GO" id="GO:0008892">
    <property type="term" value="F:guanine deaminase activity"/>
    <property type="evidence" value="ECO:0007669"/>
    <property type="project" value="UniProtKB-EC"/>
</dbReference>
<dbReference type="AlphaFoldDB" id="A0A517XLY0"/>
<dbReference type="InterPro" id="IPR016193">
    <property type="entry name" value="Cytidine_deaminase-like"/>
</dbReference>
<dbReference type="PANTHER" id="PTHR11079">
    <property type="entry name" value="CYTOSINE DEAMINASE FAMILY MEMBER"/>
    <property type="match status" value="1"/>
</dbReference>
<feature type="domain" description="CMP/dCMP-type deaminase" evidence="3">
    <location>
        <begin position="4"/>
        <end position="112"/>
    </location>
</feature>
<dbReference type="InterPro" id="IPR002125">
    <property type="entry name" value="CMP_dCMP_dom"/>
</dbReference>
<keyword evidence="4" id="KW-0378">Hydrolase</keyword>
<organism evidence="4 5">
    <name type="scientific">Urbifossiella limnaea</name>
    <dbReference type="NCBI Taxonomy" id="2528023"/>
    <lineage>
        <taxon>Bacteria</taxon>
        <taxon>Pseudomonadati</taxon>
        <taxon>Planctomycetota</taxon>
        <taxon>Planctomycetia</taxon>
        <taxon>Gemmatales</taxon>
        <taxon>Gemmataceae</taxon>
        <taxon>Urbifossiella</taxon>
    </lineage>
</organism>
<accession>A0A517XLY0</accession>
<dbReference type="GO" id="GO:0052717">
    <property type="term" value="F:tRNA-specific adenosine-34 deaminase activity"/>
    <property type="evidence" value="ECO:0007669"/>
    <property type="project" value="TreeGrafter"/>
</dbReference>
<dbReference type="PANTHER" id="PTHR11079:SF203">
    <property type="entry name" value="CMP_DCMP-TYPE DEAMINASE DOMAIN-CONTAINING PROTEIN"/>
    <property type="match status" value="1"/>
</dbReference>
<reference evidence="4 5" key="1">
    <citation type="submission" date="2019-02" db="EMBL/GenBank/DDBJ databases">
        <title>Deep-cultivation of Planctomycetes and their phenomic and genomic characterization uncovers novel biology.</title>
        <authorList>
            <person name="Wiegand S."/>
            <person name="Jogler M."/>
            <person name="Boedeker C."/>
            <person name="Pinto D."/>
            <person name="Vollmers J."/>
            <person name="Rivas-Marin E."/>
            <person name="Kohn T."/>
            <person name="Peeters S.H."/>
            <person name="Heuer A."/>
            <person name="Rast P."/>
            <person name="Oberbeckmann S."/>
            <person name="Bunk B."/>
            <person name="Jeske O."/>
            <person name="Meyerdierks A."/>
            <person name="Storesund J.E."/>
            <person name="Kallscheuer N."/>
            <person name="Luecker S."/>
            <person name="Lage O.M."/>
            <person name="Pohl T."/>
            <person name="Merkel B.J."/>
            <person name="Hornburger P."/>
            <person name="Mueller R.-W."/>
            <person name="Bruemmer F."/>
            <person name="Labrenz M."/>
            <person name="Spormann A.M."/>
            <person name="Op den Camp H."/>
            <person name="Overmann J."/>
            <person name="Amann R."/>
            <person name="Jetten M.S.M."/>
            <person name="Mascher T."/>
            <person name="Medema M.H."/>
            <person name="Devos D.P."/>
            <person name="Kaster A.-K."/>
            <person name="Ovreas L."/>
            <person name="Rohde M."/>
            <person name="Galperin M.Y."/>
            <person name="Jogler C."/>
        </authorList>
    </citation>
    <scope>NUCLEOTIDE SEQUENCE [LARGE SCALE GENOMIC DNA]</scope>
    <source>
        <strain evidence="4 5">ETA_A1</strain>
    </source>
</reference>
<keyword evidence="5" id="KW-1185">Reference proteome</keyword>
<dbReference type="Pfam" id="PF00383">
    <property type="entry name" value="dCMP_cyt_deam_1"/>
    <property type="match status" value="1"/>
</dbReference>
<dbReference type="PROSITE" id="PS00903">
    <property type="entry name" value="CYT_DCMP_DEAMINASES_1"/>
    <property type="match status" value="1"/>
</dbReference>
<dbReference type="RefSeq" id="WP_145233865.1">
    <property type="nucleotide sequence ID" value="NZ_CP036273.1"/>
</dbReference>
<evidence type="ECO:0000313" key="4">
    <source>
        <dbReference type="EMBL" id="QDU18517.1"/>
    </source>
</evidence>
<dbReference type="PROSITE" id="PS51747">
    <property type="entry name" value="CYT_DCMP_DEAMINASES_2"/>
    <property type="match status" value="1"/>
</dbReference>
<dbReference type="KEGG" id="uli:ETAA1_04070"/>
<dbReference type="GO" id="GO:0002100">
    <property type="term" value="P:tRNA wobble adenosine to inosine editing"/>
    <property type="evidence" value="ECO:0007669"/>
    <property type="project" value="TreeGrafter"/>
</dbReference>
<gene>
    <name evidence="4" type="primary">guaD</name>
    <name evidence="4" type="ORF">ETAA1_04070</name>
</gene>
<evidence type="ECO:0000313" key="5">
    <source>
        <dbReference type="Proteomes" id="UP000319576"/>
    </source>
</evidence>
<protein>
    <submittedName>
        <fullName evidence="4">Guanine deaminase</fullName>
        <ecNumber evidence="4">3.5.4.3</ecNumber>
    </submittedName>
</protein>
<dbReference type="CDD" id="cd01285">
    <property type="entry name" value="nucleoside_deaminase"/>
    <property type="match status" value="1"/>
</dbReference>
<dbReference type="Proteomes" id="UP000319576">
    <property type="component" value="Chromosome"/>
</dbReference>
<dbReference type="InterPro" id="IPR016192">
    <property type="entry name" value="APOBEC/CMP_deaminase_Zn-bd"/>
</dbReference>
<dbReference type="Gene3D" id="3.40.140.10">
    <property type="entry name" value="Cytidine Deaminase, domain 2"/>
    <property type="match status" value="1"/>
</dbReference>
<evidence type="ECO:0000256" key="1">
    <source>
        <dbReference type="ARBA" id="ARBA00022723"/>
    </source>
</evidence>
<proteinExistence type="predicted"/>
<sequence>MSDLDHERSMRRAVALAARVPERPFAAVVVDRASGAVVAEGWNRSDENPTWHGEIDAINRLVASEPGIDSSRLVLYTTAEPCPMCQGAILWAGIGAVVFGTSIRFLTATGWRQIDIAAEEVVRRAPGWRCEVVGGVLEAECNELFLTAARAAPGR</sequence>
<dbReference type="OrthoDB" id="9802676at2"/>